<feature type="compositionally biased region" description="Basic and acidic residues" evidence="1">
    <location>
        <begin position="55"/>
        <end position="75"/>
    </location>
</feature>
<feature type="region of interest" description="Disordered" evidence="1">
    <location>
        <begin position="1"/>
        <end position="21"/>
    </location>
</feature>
<dbReference type="EMBL" id="PQIB02000013">
    <property type="protein sequence ID" value="RLM74819.1"/>
    <property type="molecule type" value="Genomic_DNA"/>
</dbReference>
<accession>A0A3L6Q890</accession>
<gene>
    <name evidence="2" type="ORF">C2845_PM15G03950</name>
</gene>
<keyword evidence="3" id="KW-1185">Reference proteome</keyword>
<dbReference type="Proteomes" id="UP000275267">
    <property type="component" value="Unassembled WGS sequence"/>
</dbReference>
<feature type="region of interest" description="Disordered" evidence="1">
    <location>
        <begin position="55"/>
        <end position="79"/>
    </location>
</feature>
<reference evidence="3" key="1">
    <citation type="journal article" date="2019" name="Nat. Commun.">
        <title>The genome of broomcorn millet.</title>
        <authorList>
            <person name="Zou C."/>
            <person name="Miki D."/>
            <person name="Li D."/>
            <person name="Tang Q."/>
            <person name="Xiao L."/>
            <person name="Rajput S."/>
            <person name="Deng P."/>
            <person name="Jia W."/>
            <person name="Huang R."/>
            <person name="Zhang M."/>
            <person name="Sun Y."/>
            <person name="Hu J."/>
            <person name="Fu X."/>
            <person name="Schnable P.S."/>
            <person name="Li F."/>
            <person name="Zhang H."/>
            <person name="Feng B."/>
            <person name="Zhu X."/>
            <person name="Liu R."/>
            <person name="Schnable J.C."/>
            <person name="Zhu J.-K."/>
            <person name="Zhang H."/>
        </authorList>
    </citation>
    <scope>NUCLEOTIDE SEQUENCE [LARGE SCALE GENOMIC DNA]</scope>
</reference>
<dbReference type="AlphaFoldDB" id="A0A3L6Q890"/>
<protein>
    <submittedName>
        <fullName evidence="2">Uncharacterized protein</fullName>
    </submittedName>
</protein>
<evidence type="ECO:0000256" key="1">
    <source>
        <dbReference type="SAM" id="MobiDB-lite"/>
    </source>
</evidence>
<evidence type="ECO:0000313" key="3">
    <source>
        <dbReference type="Proteomes" id="UP000275267"/>
    </source>
</evidence>
<comment type="caution">
    <text evidence="2">The sequence shown here is derived from an EMBL/GenBank/DDBJ whole genome shotgun (WGS) entry which is preliminary data.</text>
</comment>
<organism evidence="2 3">
    <name type="scientific">Panicum miliaceum</name>
    <name type="common">Proso millet</name>
    <name type="synonym">Broomcorn millet</name>
    <dbReference type="NCBI Taxonomy" id="4540"/>
    <lineage>
        <taxon>Eukaryota</taxon>
        <taxon>Viridiplantae</taxon>
        <taxon>Streptophyta</taxon>
        <taxon>Embryophyta</taxon>
        <taxon>Tracheophyta</taxon>
        <taxon>Spermatophyta</taxon>
        <taxon>Magnoliopsida</taxon>
        <taxon>Liliopsida</taxon>
        <taxon>Poales</taxon>
        <taxon>Poaceae</taxon>
        <taxon>PACMAD clade</taxon>
        <taxon>Panicoideae</taxon>
        <taxon>Panicodae</taxon>
        <taxon>Paniceae</taxon>
        <taxon>Panicinae</taxon>
        <taxon>Panicum</taxon>
        <taxon>Panicum sect. Panicum</taxon>
    </lineage>
</organism>
<name>A0A3L6Q890_PANMI</name>
<sequence length="101" mass="11543">MISSTRGYCLHNRTSTNSPSLHKPELSTLHMNLALEILNLTITVRCVTVRCVKSAKERNERSLPQDGKQEDDMMTTKRRPLIMTWSKTAPKGTKRVLPHQQ</sequence>
<proteinExistence type="predicted"/>
<evidence type="ECO:0000313" key="2">
    <source>
        <dbReference type="EMBL" id="RLM74819.1"/>
    </source>
</evidence>
<feature type="compositionally biased region" description="Polar residues" evidence="1">
    <location>
        <begin position="1"/>
        <end position="20"/>
    </location>
</feature>